<dbReference type="GO" id="GO:0004177">
    <property type="term" value="F:aminopeptidase activity"/>
    <property type="evidence" value="ECO:0007669"/>
    <property type="project" value="UniProtKB-KW"/>
</dbReference>
<dbReference type="eggNOG" id="COG2362">
    <property type="taxonomic scope" value="Bacteria"/>
</dbReference>
<feature type="active site" description="Nucleophile" evidence="1">
    <location>
        <position position="116"/>
    </location>
</feature>
<evidence type="ECO:0000313" key="3">
    <source>
        <dbReference type="EMBL" id="KJE75407.1"/>
    </source>
</evidence>
<keyword evidence="4" id="KW-1185">Reference proteome</keyword>
<dbReference type="RefSeq" id="WP_035391574.1">
    <property type="nucleotide sequence ID" value="NZ_JQKF01000050.1"/>
</dbReference>
<dbReference type="AlphaFoldDB" id="A0A0D8FT29"/>
<dbReference type="EC" id="3.4.11.-" evidence="3"/>
<feature type="binding site" evidence="2">
    <location>
        <position position="135"/>
    </location>
    <ligand>
        <name>Zn(2+)</name>
        <dbReference type="ChEBI" id="CHEBI:29105"/>
        <label>2</label>
    </ligand>
</feature>
<dbReference type="InterPro" id="IPR036177">
    <property type="entry name" value="Peptidase_M55_sf"/>
</dbReference>
<evidence type="ECO:0000313" key="4">
    <source>
        <dbReference type="Proteomes" id="UP000032336"/>
    </source>
</evidence>
<dbReference type="GO" id="GO:0046872">
    <property type="term" value="F:metal ion binding"/>
    <property type="evidence" value="ECO:0007669"/>
    <property type="project" value="UniProtKB-KW"/>
</dbReference>
<evidence type="ECO:0000256" key="2">
    <source>
        <dbReference type="PIRSR" id="PIRSR015853-2"/>
    </source>
</evidence>
<dbReference type="Gene3D" id="3.40.50.10780">
    <property type="entry name" value="Dipeptide transport protein"/>
    <property type="match status" value="1"/>
</dbReference>
<protein>
    <submittedName>
        <fullName evidence="3">D-aminopeptidase</fullName>
        <ecNumber evidence="3">3.4.11.-</ecNumber>
    </submittedName>
</protein>
<dbReference type="InterPro" id="IPR027476">
    <property type="entry name" value="DppA_N"/>
</dbReference>
<dbReference type="GeneID" id="78373818"/>
<dbReference type="STRING" id="1121877.FEAC_28490"/>
<sequence>MRVYISFDMEGISGIVDWDQCTGSGPAVAMGQELTLAEINAAIDGALKAGATDFVVNDAHYRMQNLDPRLLHGDATYISGAHKPGYMMEGLTAEFDVIFFIGYHGSISGVASVMSHSYNPAVFTELRVNDLEVGESGVNALVALGHRVPIGLISGDRATALQAQPLMKQAITVQVKESITRFAAANLHPHVAHKLVADAAERAVEAATGIDLPAIDLPATISMSFQTADQAELASWIAGVERTDVRACAIKGDDPLALYRAFVGVCYLTRQAQGR</sequence>
<feature type="binding site" evidence="2">
    <location>
        <position position="60"/>
    </location>
    <ligand>
        <name>Zn(2+)</name>
        <dbReference type="ChEBI" id="CHEBI:29105"/>
        <label>2</label>
    </ligand>
</feature>
<comment type="caution">
    <text evidence="3">The sequence shown here is derived from an EMBL/GenBank/DDBJ whole genome shotgun (WGS) entry which is preliminary data.</text>
</comment>
<keyword evidence="2" id="KW-0479">Metal-binding</keyword>
<dbReference type="PIRSF" id="PIRSF015853">
    <property type="entry name" value="Pep_DppA"/>
    <property type="match status" value="1"/>
</dbReference>
<feature type="binding site" evidence="2">
    <location>
        <position position="10"/>
    </location>
    <ligand>
        <name>Zn(2+)</name>
        <dbReference type="ChEBI" id="CHEBI:29105"/>
        <label>1</label>
    </ligand>
</feature>
<dbReference type="EMBL" id="JXUW01000043">
    <property type="protein sequence ID" value="KJE75407.1"/>
    <property type="molecule type" value="Genomic_DNA"/>
</dbReference>
<keyword evidence="2" id="KW-0862">Zinc</keyword>
<organism evidence="3 4">
    <name type="scientific">Ferrimicrobium acidiphilum DSM 19497</name>
    <dbReference type="NCBI Taxonomy" id="1121877"/>
    <lineage>
        <taxon>Bacteria</taxon>
        <taxon>Bacillati</taxon>
        <taxon>Actinomycetota</taxon>
        <taxon>Acidimicrobiia</taxon>
        <taxon>Acidimicrobiales</taxon>
        <taxon>Acidimicrobiaceae</taxon>
        <taxon>Ferrimicrobium</taxon>
    </lineage>
</organism>
<keyword evidence="3" id="KW-0378">Hydrolase</keyword>
<proteinExistence type="predicted"/>
<feature type="binding site" evidence="2">
    <location>
        <position position="8"/>
    </location>
    <ligand>
        <name>Zn(2+)</name>
        <dbReference type="ChEBI" id="CHEBI:29105"/>
        <label>1</label>
    </ligand>
</feature>
<gene>
    <name evidence="3" type="primary">dppA</name>
    <name evidence="3" type="ORF">FEAC_28490</name>
</gene>
<feature type="binding site" evidence="2">
    <location>
        <position position="8"/>
    </location>
    <ligand>
        <name>Zn(2+)</name>
        <dbReference type="ChEBI" id="CHEBI:29105"/>
        <label>2</label>
    </ligand>
</feature>
<keyword evidence="3" id="KW-0645">Protease</keyword>
<dbReference type="SUPFAM" id="SSF63992">
    <property type="entry name" value="Dipeptide transport protein"/>
    <property type="match status" value="1"/>
</dbReference>
<feature type="binding site" evidence="2">
    <location>
        <position position="104"/>
    </location>
    <ligand>
        <name>Zn(2+)</name>
        <dbReference type="ChEBI" id="CHEBI:29105"/>
        <label>2</label>
    </ligand>
</feature>
<name>A0A0D8FT29_9ACTN</name>
<keyword evidence="3" id="KW-0031">Aminopeptidase</keyword>
<dbReference type="Gene3D" id="3.30.1360.130">
    <property type="entry name" value="Dipeptide transport protein"/>
    <property type="match status" value="1"/>
</dbReference>
<dbReference type="OrthoDB" id="9785420at2"/>
<evidence type="ECO:0000256" key="1">
    <source>
        <dbReference type="PIRSR" id="PIRSR015853-1"/>
    </source>
</evidence>
<dbReference type="InterPro" id="IPR007035">
    <property type="entry name" value="Peptidase_M55"/>
</dbReference>
<accession>A0A0D8FT29</accession>
<dbReference type="Proteomes" id="UP000032336">
    <property type="component" value="Unassembled WGS sequence"/>
</dbReference>
<dbReference type="Pfam" id="PF04951">
    <property type="entry name" value="Peptidase_M55"/>
    <property type="match status" value="1"/>
</dbReference>
<dbReference type="CDD" id="cd08663">
    <property type="entry name" value="DAP_dppA_1"/>
    <property type="match status" value="1"/>
</dbReference>
<reference evidence="3 4" key="1">
    <citation type="submission" date="2015-01" db="EMBL/GenBank/DDBJ databases">
        <title>Draft genome of the acidophilic iron oxidizer Ferrimicrobium acidiphilum strain T23.</title>
        <authorList>
            <person name="Poehlein A."/>
            <person name="Eisen S."/>
            <person name="Schloemann M."/>
            <person name="Johnson B.D."/>
            <person name="Daniel R."/>
            <person name="Muehling M."/>
        </authorList>
    </citation>
    <scope>NUCLEOTIDE SEQUENCE [LARGE SCALE GENOMIC DNA]</scope>
    <source>
        <strain evidence="3 4">T23</strain>
    </source>
</reference>